<dbReference type="GO" id="GO:0016887">
    <property type="term" value="F:ATP hydrolysis activity"/>
    <property type="evidence" value="ECO:0007669"/>
    <property type="project" value="InterPro"/>
</dbReference>
<dbReference type="EMBL" id="JACHVC010000005">
    <property type="protein sequence ID" value="MBC2604932.1"/>
    <property type="molecule type" value="Genomic_DNA"/>
</dbReference>
<evidence type="ECO:0000256" key="2">
    <source>
        <dbReference type="SAM" id="MobiDB-lite"/>
    </source>
</evidence>
<feature type="coiled-coil region" evidence="1">
    <location>
        <begin position="541"/>
        <end position="635"/>
    </location>
</feature>
<name>A0A7X1B3J2_9BACT</name>
<dbReference type="GO" id="GO:0006302">
    <property type="term" value="P:double-strand break repair"/>
    <property type="evidence" value="ECO:0007669"/>
    <property type="project" value="InterPro"/>
</dbReference>
<keyword evidence="1" id="KW-0175">Coiled coil</keyword>
<dbReference type="InterPro" id="IPR027417">
    <property type="entry name" value="P-loop_NTPase"/>
</dbReference>
<feature type="domain" description="Rad50/SbcC-type AAA" evidence="3">
    <location>
        <begin position="5"/>
        <end position="252"/>
    </location>
</feature>
<evidence type="ECO:0000313" key="4">
    <source>
        <dbReference type="EMBL" id="MBC2604932.1"/>
    </source>
</evidence>
<dbReference type="Proteomes" id="UP000526501">
    <property type="component" value="Unassembled WGS sequence"/>
</dbReference>
<dbReference type="PANTHER" id="PTHR32114">
    <property type="entry name" value="ABC TRANSPORTER ABCH.3"/>
    <property type="match status" value="1"/>
</dbReference>
<dbReference type="InterPro" id="IPR038729">
    <property type="entry name" value="Rad50/SbcC_AAA"/>
</dbReference>
<dbReference type="SUPFAM" id="SSF52540">
    <property type="entry name" value="P-loop containing nucleoside triphosphate hydrolases"/>
    <property type="match status" value="2"/>
</dbReference>
<feature type="compositionally biased region" description="Basic and acidic residues" evidence="2">
    <location>
        <begin position="97"/>
        <end position="113"/>
    </location>
</feature>
<feature type="region of interest" description="Disordered" evidence="2">
    <location>
        <begin position="392"/>
        <end position="411"/>
    </location>
</feature>
<feature type="coiled-coil region" evidence="1">
    <location>
        <begin position="752"/>
        <end position="786"/>
    </location>
</feature>
<reference evidence="4 5" key="1">
    <citation type="submission" date="2020-07" db="EMBL/GenBank/DDBJ databases">
        <authorList>
            <person name="Feng X."/>
        </authorList>
    </citation>
    <scope>NUCLEOTIDE SEQUENCE [LARGE SCALE GENOMIC DNA]</scope>
    <source>
        <strain evidence="4 5">JCM23202</strain>
    </source>
</reference>
<accession>A0A7X1B3J2</accession>
<feature type="region of interest" description="Disordered" evidence="2">
    <location>
        <begin position="516"/>
        <end position="539"/>
    </location>
</feature>
<dbReference type="Gene3D" id="3.40.50.300">
    <property type="entry name" value="P-loop containing nucleotide triphosphate hydrolases"/>
    <property type="match status" value="2"/>
</dbReference>
<feature type="region of interest" description="Disordered" evidence="2">
    <location>
        <begin position="97"/>
        <end position="131"/>
    </location>
</feature>
<evidence type="ECO:0000259" key="3">
    <source>
        <dbReference type="Pfam" id="PF13476"/>
    </source>
</evidence>
<proteinExistence type="predicted"/>
<dbReference type="Pfam" id="PF13558">
    <property type="entry name" value="SbcC_Walker_B"/>
    <property type="match status" value="1"/>
</dbReference>
<feature type="coiled-coil region" evidence="1">
    <location>
        <begin position="213"/>
        <end position="275"/>
    </location>
</feature>
<protein>
    <submittedName>
        <fullName evidence="4">AAA family ATPase</fullName>
    </submittedName>
</protein>
<comment type="caution">
    <text evidence="4">The sequence shown here is derived from an EMBL/GenBank/DDBJ whole genome shotgun (WGS) entry which is preliminary data.</text>
</comment>
<gene>
    <name evidence="4" type="ORF">H5P27_02640</name>
</gene>
<sequence length="1023" mass="114805">MKPLRLTLSAFGPYAEPQTLDFAELGGREFFLIHGPTGSGKTTLLDAITYALYGETSGAGRNGAQMRSQQADTKTLTFVRFDFCVGENYFRVERQPEQEVAKKRGEGTTKRPAEANLWKGNSPGRDPGPSDLNWTPLATKAGQVNSEVARMLGFSAEQFRQVILIPQGRFREVLEADSKKREEILETLFGTQRFSALAELLKTKAKNLQDQAKIGLQQKAALLEAHLSESEQELREKLSLTRVKIEELEAQLKPLQTKREQANKALEAARLLDQQFLELEKADTELSAIKARESETKDAKARVELARKAANLRSEFELYTQSKRHREKADSELEGLRKILPAQEKALQQAIEKKALLDKDSDSFKKWETELAKLDDLEPKLNRLIQLQSEGETAKRQLSEASKESDRLGKHSTELAKRIPELEKRWTKSLQARSRIPQIDTELKKAQEALKILNQRKVLSEKITVLEKAQEPRKTAGKVLAETWKRLCSERDQEQDRWDNGQAALLASQLETEAPCPVCGSTHHPKPAHSSAESLPSETRIKSLRKSAEDAFKKLEAAREVYQNAEKELTLLRSKRDALAKPESSEAQILESIGKLDTELKLLQKEATSLTEDSLAKSRSEAEAAALAAKKAEEAANERKGSFEKLLSASKVMQQDIPTELRSSIALNKRRSLIRNRIREFETSKETTEKSLQASRETHQQTLTQIRSLEKTTKDAAKAEAELQSVWQKALSSIGFENEEAWHKARLDSEELLVLEKTLEQFAKEMAAAQSRCARAKEELAKSKAAERPQLTRYSEEQQAAEKAWQETRDLKAGFSKDLDTLKRACQQLDKMEKEFGELQTAYSTAGKVADAVNGKNVLGITLQRFVLTAFLDDTLIAASSRLVRMSRGRFRLERRRERNDMRRASGLDLDVFDEFTGQSRSVNTLSGGESFLASLALALGLADVVQSYSGGVRMDALFIDEGFGTLDQEALDEALKALMDLREKGRLVGIISHVPELKERIDVRLEVTSTRQGSKAAFKIMA</sequence>
<dbReference type="Pfam" id="PF13476">
    <property type="entry name" value="AAA_23"/>
    <property type="match status" value="1"/>
</dbReference>
<dbReference type="RefSeq" id="WP_185658822.1">
    <property type="nucleotide sequence ID" value="NZ_CAWPOO010000005.1"/>
</dbReference>
<evidence type="ECO:0000313" key="5">
    <source>
        <dbReference type="Proteomes" id="UP000526501"/>
    </source>
</evidence>
<evidence type="ECO:0000256" key="1">
    <source>
        <dbReference type="SAM" id="Coils"/>
    </source>
</evidence>
<dbReference type="PANTHER" id="PTHR32114:SF2">
    <property type="entry name" value="ABC TRANSPORTER ABCH.3"/>
    <property type="match status" value="1"/>
</dbReference>
<organism evidence="4 5">
    <name type="scientific">Pelagicoccus albus</name>
    <dbReference type="NCBI Taxonomy" id="415222"/>
    <lineage>
        <taxon>Bacteria</taxon>
        <taxon>Pseudomonadati</taxon>
        <taxon>Verrucomicrobiota</taxon>
        <taxon>Opitutia</taxon>
        <taxon>Puniceicoccales</taxon>
        <taxon>Pelagicoccaceae</taxon>
        <taxon>Pelagicoccus</taxon>
    </lineage>
</organism>
<keyword evidence="5" id="KW-1185">Reference proteome</keyword>
<dbReference type="AlphaFoldDB" id="A0A7X1B3J2"/>